<dbReference type="Gene3D" id="1.20.1330.10">
    <property type="entry name" value="f41 fragment of flagellin, N-terminal domain"/>
    <property type="match status" value="1"/>
</dbReference>
<reference evidence="2 3" key="1">
    <citation type="submission" date="2018-08" db="EMBL/GenBank/DDBJ databases">
        <title>A genome reference for cultivated species of the human gut microbiota.</title>
        <authorList>
            <person name="Zou Y."/>
            <person name="Xue W."/>
            <person name="Luo G."/>
        </authorList>
    </citation>
    <scope>NUCLEOTIDE SEQUENCE [LARGE SCALE GENOMIC DNA]</scope>
    <source>
        <strain evidence="2 3">AM48-7</strain>
    </source>
</reference>
<dbReference type="SUPFAM" id="SSF64518">
    <property type="entry name" value="Phase 1 flagellin"/>
    <property type="match status" value="1"/>
</dbReference>
<gene>
    <name evidence="2" type="ORF">DW975_11615</name>
</gene>
<accession>A0A413PEB4</accession>
<comment type="caution">
    <text evidence="2">The sequence shown here is derived from an EMBL/GenBank/DDBJ whole genome shotgun (WGS) entry which is preliminary data.</text>
</comment>
<sequence>MFLYTISNYEGRPTMDIDFMLRRMSNDVAGMERIMENITTAESRICDTDMAEEMANYSKNNILAQANQSNQGVLSLLQ</sequence>
<proteinExistence type="predicted"/>
<feature type="domain" description="Flagellin C-terminal" evidence="1">
    <location>
        <begin position="22"/>
        <end position="76"/>
    </location>
</feature>
<evidence type="ECO:0000313" key="3">
    <source>
        <dbReference type="Proteomes" id="UP000283431"/>
    </source>
</evidence>
<evidence type="ECO:0000313" key="2">
    <source>
        <dbReference type="EMBL" id="RGZ74372.1"/>
    </source>
</evidence>
<dbReference type="AlphaFoldDB" id="A0A413PEB4"/>
<name>A0A413PEB4_9FIRM</name>
<dbReference type="EMBL" id="QSEN01000024">
    <property type="protein sequence ID" value="RGZ74372.1"/>
    <property type="molecule type" value="Genomic_DNA"/>
</dbReference>
<organism evidence="2 3">
    <name type="scientific">Agathobacter rectalis</name>
    <dbReference type="NCBI Taxonomy" id="39491"/>
    <lineage>
        <taxon>Bacteria</taxon>
        <taxon>Bacillati</taxon>
        <taxon>Bacillota</taxon>
        <taxon>Clostridia</taxon>
        <taxon>Lachnospirales</taxon>
        <taxon>Lachnospiraceae</taxon>
        <taxon>Agathobacter</taxon>
    </lineage>
</organism>
<protein>
    <recommendedName>
        <fullName evidence="1">Flagellin C-terminal domain-containing protein</fullName>
    </recommendedName>
</protein>
<dbReference type="InterPro" id="IPR046358">
    <property type="entry name" value="Flagellin_C"/>
</dbReference>
<dbReference type="Proteomes" id="UP000283431">
    <property type="component" value="Unassembled WGS sequence"/>
</dbReference>
<dbReference type="Pfam" id="PF00700">
    <property type="entry name" value="Flagellin_C"/>
    <property type="match status" value="1"/>
</dbReference>
<evidence type="ECO:0000259" key="1">
    <source>
        <dbReference type="Pfam" id="PF00700"/>
    </source>
</evidence>